<evidence type="ECO:0000256" key="9">
    <source>
        <dbReference type="ARBA" id="ARBA00023136"/>
    </source>
</evidence>
<evidence type="ECO:0000256" key="8">
    <source>
        <dbReference type="ARBA" id="ARBA00023034"/>
    </source>
</evidence>
<dbReference type="SUPFAM" id="SSF50370">
    <property type="entry name" value="Ricin B-like lectins"/>
    <property type="match status" value="1"/>
</dbReference>
<evidence type="ECO:0000256" key="3">
    <source>
        <dbReference type="ARBA" id="ARBA00005680"/>
    </source>
</evidence>
<feature type="domain" description="Ricin B lectin" evidence="15">
    <location>
        <begin position="474"/>
        <end position="611"/>
    </location>
</feature>
<organism evidence="16">
    <name type="scientific">Ixodes ricinus</name>
    <name type="common">Common tick</name>
    <name type="synonym">Acarus ricinus</name>
    <dbReference type="NCBI Taxonomy" id="34613"/>
    <lineage>
        <taxon>Eukaryota</taxon>
        <taxon>Metazoa</taxon>
        <taxon>Ecdysozoa</taxon>
        <taxon>Arthropoda</taxon>
        <taxon>Chelicerata</taxon>
        <taxon>Arachnida</taxon>
        <taxon>Acari</taxon>
        <taxon>Parasitiformes</taxon>
        <taxon>Ixodida</taxon>
        <taxon>Ixodoidea</taxon>
        <taxon>Ixodidae</taxon>
        <taxon>Ixodinae</taxon>
        <taxon>Ixodes</taxon>
    </lineage>
</organism>
<dbReference type="InterPro" id="IPR045885">
    <property type="entry name" value="GalNAc-T"/>
</dbReference>
<keyword evidence="6" id="KW-0735">Signal-anchor</keyword>
<dbReference type="InterPro" id="IPR035992">
    <property type="entry name" value="Ricin_B-like_lectins"/>
</dbReference>
<dbReference type="InterPro" id="IPR029044">
    <property type="entry name" value="Nucleotide-diphossugar_trans"/>
</dbReference>
<evidence type="ECO:0000256" key="6">
    <source>
        <dbReference type="ARBA" id="ARBA00022968"/>
    </source>
</evidence>
<dbReference type="AlphaFoldDB" id="A0A090X8M3"/>
<evidence type="ECO:0000259" key="15">
    <source>
        <dbReference type="SMART" id="SM00458"/>
    </source>
</evidence>
<evidence type="ECO:0000256" key="7">
    <source>
        <dbReference type="ARBA" id="ARBA00022989"/>
    </source>
</evidence>
<dbReference type="GO" id="GO:0030246">
    <property type="term" value="F:carbohydrate binding"/>
    <property type="evidence" value="ECO:0007669"/>
    <property type="project" value="UniProtKB-KW"/>
</dbReference>
<evidence type="ECO:0000256" key="12">
    <source>
        <dbReference type="ARBA" id="ARBA00023211"/>
    </source>
</evidence>
<dbReference type="GO" id="GO:0000139">
    <property type="term" value="C:Golgi membrane"/>
    <property type="evidence" value="ECO:0007669"/>
    <property type="project" value="UniProtKB-SubCell"/>
</dbReference>
<dbReference type="InterPro" id="IPR001173">
    <property type="entry name" value="Glyco_trans_2-like"/>
</dbReference>
<keyword evidence="8 13" id="KW-0333">Golgi apparatus</keyword>
<evidence type="ECO:0000256" key="10">
    <source>
        <dbReference type="ARBA" id="ARBA00023157"/>
    </source>
</evidence>
<feature type="region of interest" description="Disordered" evidence="14">
    <location>
        <begin position="35"/>
        <end position="72"/>
    </location>
</feature>
<dbReference type="InterPro" id="IPR000772">
    <property type="entry name" value="Ricin_B_lectin"/>
</dbReference>
<keyword evidence="13 16" id="KW-0808">Transferase</keyword>
<keyword evidence="7" id="KW-1133">Transmembrane helix</keyword>
<dbReference type="Pfam" id="PF00535">
    <property type="entry name" value="Glycos_transf_2"/>
    <property type="match status" value="1"/>
</dbReference>
<comment type="pathway">
    <text evidence="13">Protein modification; protein glycosylation.</text>
</comment>
<dbReference type="SMART" id="SM00458">
    <property type="entry name" value="RICIN"/>
    <property type="match status" value="1"/>
</dbReference>
<dbReference type="Pfam" id="PF00652">
    <property type="entry name" value="Ricin_B_lectin"/>
    <property type="match status" value="1"/>
</dbReference>
<proteinExistence type="evidence at transcript level"/>
<dbReference type="Gene3D" id="2.80.10.50">
    <property type="match status" value="1"/>
</dbReference>
<evidence type="ECO:0000256" key="11">
    <source>
        <dbReference type="ARBA" id="ARBA00023180"/>
    </source>
</evidence>
<evidence type="ECO:0000256" key="2">
    <source>
        <dbReference type="ARBA" id="ARBA00004323"/>
    </source>
</evidence>
<dbReference type="SUPFAM" id="SSF53448">
    <property type="entry name" value="Nucleotide-diphospho-sugar transferases"/>
    <property type="match status" value="1"/>
</dbReference>
<name>A0A090X8M3_IXORI</name>
<dbReference type="EC" id="2.4.1.-" evidence="13"/>
<dbReference type="FunFam" id="3.90.550.10:FF:000053">
    <property type="entry name" value="Polypeptide N-acetylgalactosaminyltransferase"/>
    <property type="match status" value="1"/>
</dbReference>
<sequence length="624" mass="70497">MASIFSRRRRPSLIRLVSLLCIAGVTLLLLRGRPGSDVRSDLDTSPPKAQRQSAADGSGPSGRLAPAKWQPPQGGPVLENVFDPDEVEFFAKFKPDWGADGLGVYLEGRGKRSRPTIEFKRAGFNAYISDRVPLNRSLGNRRNPSCERLRFDDKDLPSASVIIIFTDEIFSALLRTVYSVVNRTPAKLLREVILVDDASSIEELANQRLDKYLRRHFRPGLVKLIRLPQRQGLIRARLTGAQAASGDVLVFLDSHCEATDYWLEPLLQPIREDRTTVVCPIIDVVDDKSLQYMGNGADYFQIGGFNWKGEFVWINLPSGWKVARKTKADPVNTPTMAGGLFAIDRKYFWESGSYDNEMEGWGGENLEMSFRIWMCGGKLVIAPCSHVGHIFRDYHPYKFPNNKDTHGINTMRLAEVWMDSYKNYFYQNRPELKKTNYGDISKRKALRKSLGCKSFKWYLDNEYPRQIHSQTKKVHAFGNVEECRGTGMCLGIPMSHNYDNVEPLGLYPCHKDDNVGGNQLVSYTWKGELRKEDSCAQLGAVEHSESGTRRKVMMAPCGEDTPDPGQVWDHSAGGTIVNRQTGLCLESATSEQDAAYVRTCTKGHNQVWWFQHYANPKVKVERGI</sequence>
<keyword evidence="10 13" id="KW-1015">Disulfide bond</keyword>
<dbReference type="PANTHER" id="PTHR11675:SF43">
    <property type="entry name" value="POLYPEPTIDE N-ACETYLGALACTOSAMINYLTRANSFERASE 1"/>
    <property type="match status" value="1"/>
</dbReference>
<comment type="cofactor">
    <cofactor evidence="1 13">
        <name>Mn(2+)</name>
        <dbReference type="ChEBI" id="CHEBI:29035"/>
    </cofactor>
</comment>
<dbReference type="CDD" id="cd02510">
    <property type="entry name" value="pp-GalNAc-T"/>
    <property type="match status" value="1"/>
</dbReference>
<evidence type="ECO:0000256" key="4">
    <source>
        <dbReference type="ARBA" id="ARBA00022692"/>
    </source>
</evidence>
<keyword evidence="11" id="KW-0325">Glycoprotein</keyword>
<evidence type="ECO:0000256" key="5">
    <source>
        <dbReference type="ARBA" id="ARBA00022734"/>
    </source>
</evidence>
<keyword evidence="12 13" id="KW-0464">Manganese</keyword>
<keyword evidence="13" id="KW-0328">Glycosyltransferase</keyword>
<dbReference type="Gene3D" id="3.90.550.10">
    <property type="entry name" value="Spore Coat Polysaccharide Biosynthesis Protein SpsA, Chain A"/>
    <property type="match status" value="1"/>
</dbReference>
<dbReference type="GO" id="GO:0004653">
    <property type="term" value="F:polypeptide N-acetylgalactosaminyltransferase activity"/>
    <property type="evidence" value="ECO:0007669"/>
    <property type="project" value="TreeGrafter"/>
</dbReference>
<keyword evidence="9" id="KW-0472">Membrane</keyword>
<keyword evidence="4" id="KW-0812">Transmembrane</keyword>
<evidence type="ECO:0000256" key="14">
    <source>
        <dbReference type="SAM" id="MobiDB-lite"/>
    </source>
</evidence>
<accession>A0A090X8M3</accession>
<dbReference type="PANTHER" id="PTHR11675">
    <property type="entry name" value="N-ACETYLGALACTOSAMINYLTRANSFERASE"/>
    <property type="match status" value="1"/>
</dbReference>
<comment type="subcellular location">
    <subcellularLocation>
        <location evidence="2 13">Golgi apparatus membrane</location>
        <topology evidence="2 13">Single-pass type II membrane protein</topology>
    </subcellularLocation>
</comment>
<dbReference type="PROSITE" id="PS50231">
    <property type="entry name" value="RICIN_B_LECTIN"/>
    <property type="match status" value="1"/>
</dbReference>
<evidence type="ECO:0000313" key="16">
    <source>
        <dbReference type="EMBL" id="JAC92861.1"/>
    </source>
</evidence>
<dbReference type="EMBL" id="GBIH01001849">
    <property type="protein sequence ID" value="JAC92861.1"/>
    <property type="molecule type" value="mRNA"/>
</dbReference>
<comment type="similarity">
    <text evidence="3 13">Belongs to the glycosyltransferase 2 family. GalNAc-T subfamily.</text>
</comment>
<dbReference type="UniPathway" id="UPA00378"/>
<protein>
    <recommendedName>
        <fullName evidence="13">Polypeptide N-acetylgalactosaminyltransferase</fullName>
        <ecNumber evidence="13">2.4.1.-</ecNumber>
    </recommendedName>
    <alternativeName>
        <fullName evidence="13">Protein-UDP acetylgalactosaminyltransferase</fullName>
    </alternativeName>
</protein>
<reference evidence="16" key="1">
    <citation type="journal article" date="2015" name="PLoS Negl. Trop. Dis.">
        <title>Deep Sequencing Analysis of the Ixodes ricinus Haemocytome.</title>
        <authorList>
            <person name="Kotsyfakis M."/>
            <person name="Kopacek P."/>
            <person name="Franta Z."/>
            <person name="Pedra J.H."/>
            <person name="Ribeiro J.M."/>
        </authorList>
    </citation>
    <scope>NUCLEOTIDE SEQUENCE</scope>
</reference>
<dbReference type="GO" id="GO:0006493">
    <property type="term" value="P:protein O-linked glycosylation"/>
    <property type="evidence" value="ECO:0007669"/>
    <property type="project" value="UniProtKB-ARBA"/>
</dbReference>
<keyword evidence="5 13" id="KW-0430">Lectin</keyword>
<evidence type="ECO:0000256" key="13">
    <source>
        <dbReference type="RuleBase" id="RU361242"/>
    </source>
</evidence>
<evidence type="ECO:0000256" key="1">
    <source>
        <dbReference type="ARBA" id="ARBA00001936"/>
    </source>
</evidence>